<protein>
    <submittedName>
        <fullName evidence="2">Uncharacterized protein</fullName>
    </submittedName>
</protein>
<accession>A0A371H8R4</accession>
<dbReference type="OrthoDB" id="1637540at2759"/>
<keyword evidence="3" id="KW-1185">Reference proteome</keyword>
<organism evidence="2 3">
    <name type="scientific">Mucuna pruriens</name>
    <name type="common">Velvet bean</name>
    <name type="synonym">Dolichos pruriens</name>
    <dbReference type="NCBI Taxonomy" id="157652"/>
    <lineage>
        <taxon>Eukaryota</taxon>
        <taxon>Viridiplantae</taxon>
        <taxon>Streptophyta</taxon>
        <taxon>Embryophyta</taxon>
        <taxon>Tracheophyta</taxon>
        <taxon>Spermatophyta</taxon>
        <taxon>Magnoliopsida</taxon>
        <taxon>eudicotyledons</taxon>
        <taxon>Gunneridae</taxon>
        <taxon>Pentapetalae</taxon>
        <taxon>rosids</taxon>
        <taxon>fabids</taxon>
        <taxon>Fabales</taxon>
        <taxon>Fabaceae</taxon>
        <taxon>Papilionoideae</taxon>
        <taxon>50 kb inversion clade</taxon>
        <taxon>NPAAA clade</taxon>
        <taxon>indigoferoid/millettioid clade</taxon>
        <taxon>Phaseoleae</taxon>
        <taxon>Mucuna</taxon>
    </lineage>
</organism>
<feature type="non-terminal residue" evidence="2">
    <location>
        <position position="1"/>
    </location>
</feature>
<evidence type="ECO:0000256" key="1">
    <source>
        <dbReference type="SAM" id="MobiDB-lite"/>
    </source>
</evidence>
<evidence type="ECO:0000313" key="3">
    <source>
        <dbReference type="Proteomes" id="UP000257109"/>
    </source>
</evidence>
<feature type="compositionally biased region" description="Basic residues" evidence="1">
    <location>
        <begin position="59"/>
        <end position="69"/>
    </location>
</feature>
<reference evidence="2" key="1">
    <citation type="submission" date="2018-05" db="EMBL/GenBank/DDBJ databases">
        <title>Draft genome of Mucuna pruriens seed.</title>
        <authorList>
            <person name="Nnadi N.E."/>
            <person name="Vos R."/>
            <person name="Hasami M.H."/>
            <person name="Devisetty U.K."/>
            <person name="Aguiy J.C."/>
        </authorList>
    </citation>
    <scope>NUCLEOTIDE SEQUENCE [LARGE SCALE GENOMIC DNA]</scope>
    <source>
        <strain evidence="2">JCA_2017</strain>
    </source>
</reference>
<dbReference type="EMBL" id="QJKJ01003282">
    <property type="protein sequence ID" value="RDX99190.1"/>
    <property type="molecule type" value="Genomic_DNA"/>
</dbReference>
<evidence type="ECO:0000313" key="2">
    <source>
        <dbReference type="EMBL" id="RDX99190.1"/>
    </source>
</evidence>
<comment type="caution">
    <text evidence="2">The sequence shown here is derived from an EMBL/GenBank/DDBJ whole genome shotgun (WGS) entry which is preliminary data.</text>
</comment>
<name>A0A371H8R4_MUCPR</name>
<proteinExistence type="predicted"/>
<dbReference type="Proteomes" id="UP000257109">
    <property type="component" value="Unassembled WGS sequence"/>
</dbReference>
<sequence>MVLKRILPNVKDQRGKWAPNYEGPYVVKQDFSGGALILTNAERRDLKYPVNANSARKARFQKQLGRRQPLKQGQVVSTSTKLMAHGGPPKRINP</sequence>
<dbReference type="AlphaFoldDB" id="A0A371H8R4"/>
<gene>
    <name evidence="2" type="ORF">CR513_17794</name>
</gene>
<feature type="region of interest" description="Disordered" evidence="1">
    <location>
        <begin position="59"/>
        <end position="94"/>
    </location>
</feature>